<feature type="transmembrane region" description="Helical" evidence="6">
    <location>
        <begin position="245"/>
        <end position="269"/>
    </location>
</feature>
<organism evidence="7 8">
    <name type="scientific">Saccharopolyspora montiporae</name>
    <dbReference type="NCBI Taxonomy" id="2781240"/>
    <lineage>
        <taxon>Bacteria</taxon>
        <taxon>Bacillati</taxon>
        <taxon>Actinomycetota</taxon>
        <taxon>Actinomycetes</taxon>
        <taxon>Pseudonocardiales</taxon>
        <taxon>Pseudonocardiaceae</taxon>
        <taxon>Saccharopolyspora</taxon>
    </lineage>
</organism>
<comment type="subcellular location">
    <subcellularLocation>
        <location evidence="1">Cell membrane</location>
        <topology evidence="1">Multi-pass membrane protein</topology>
    </subcellularLocation>
</comment>
<dbReference type="PANTHER" id="PTHR42770:SF7">
    <property type="entry name" value="MEMBRANE PROTEIN"/>
    <property type="match status" value="1"/>
</dbReference>
<proteinExistence type="predicted"/>
<feature type="transmembrane region" description="Helical" evidence="6">
    <location>
        <begin position="204"/>
        <end position="224"/>
    </location>
</feature>
<dbReference type="Proteomes" id="UP000598360">
    <property type="component" value="Unassembled WGS sequence"/>
</dbReference>
<dbReference type="GO" id="GO:0005886">
    <property type="term" value="C:plasma membrane"/>
    <property type="evidence" value="ECO:0007669"/>
    <property type="project" value="UniProtKB-SubCell"/>
</dbReference>
<dbReference type="PIRSF" id="PIRSF006060">
    <property type="entry name" value="AA_transporter"/>
    <property type="match status" value="1"/>
</dbReference>
<evidence type="ECO:0000256" key="2">
    <source>
        <dbReference type="ARBA" id="ARBA00022475"/>
    </source>
</evidence>
<evidence type="ECO:0000313" key="8">
    <source>
        <dbReference type="Proteomes" id="UP000598360"/>
    </source>
</evidence>
<dbReference type="AlphaFoldDB" id="A0A929B6C7"/>
<gene>
    <name evidence="7" type="ORF">IQ251_06015</name>
</gene>
<feature type="transmembrane region" description="Helical" evidence="6">
    <location>
        <begin position="52"/>
        <end position="71"/>
    </location>
</feature>
<evidence type="ECO:0000313" key="7">
    <source>
        <dbReference type="EMBL" id="MBE9373999.1"/>
    </source>
</evidence>
<keyword evidence="5 6" id="KW-0472">Membrane</keyword>
<dbReference type="InterPro" id="IPR002293">
    <property type="entry name" value="AA/rel_permease1"/>
</dbReference>
<sequence length="460" mass="48979">MANDSTVDNAQGPGLKKVMGPKLLLFFVVGDIIGTTIYALTGKIAGKVGGALWVPFLVAFVVAFLTAFSYLELVGKYPKAGGAPLYIHRAFGMHFLTFMVAFAVMCSGITSASSGAQAFSGDYLQEILPGAPSWLVAVGFIALIALVNLRGVAESAKLNVVLTIILLAGMALVIVPGALAIFGVTTNDALVPDPSRLLEFNTDTGPFLAVTSATALAFFAMVGFEDTVNMAEETKDPVKTFPRAVLIGLGITAAIYLAIALISSTLVPTHELADSDGPLLLVVQTAAPWFPPVLFAVMALFALSNTALINMMMASRLLYGMAEEKVIPRRFGLVHHTRQTPWVSILFTSVLAIILISSLEIEDLGNTTSLLLLIVFALVNVAVLVLRKDKVEHEHFRAPTWVPVLGAITCAFFASPLAGRPVEEYVVAAILLGIGVVFWAFNYFAGGRRKTEFDPTKLGS</sequence>
<name>A0A929B6C7_9PSEU</name>
<feature type="transmembrane region" description="Helical" evidence="6">
    <location>
        <begin position="161"/>
        <end position="184"/>
    </location>
</feature>
<feature type="transmembrane region" description="Helical" evidence="6">
    <location>
        <begin position="340"/>
        <end position="361"/>
    </location>
</feature>
<feature type="transmembrane region" description="Helical" evidence="6">
    <location>
        <begin position="23"/>
        <end position="40"/>
    </location>
</feature>
<feature type="transmembrane region" description="Helical" evidence="6">
    <location>
        <begin position="131"/>
        <end position="149"/>
    </location>
</feature>
<keyword evidence="3 6" id="KW-0812">Transmembrane</keyword>
<feature type="transmembrane region" description="Helical" evidence="6">
    <location>
        <begin position="91"/>
        <end position="111"/>
    </location>
</feature>
<evidence type="ECO:0000256" key="3">
    <source>
        <dbReference type="ARBA" id="ARBA00022692"/>
    </source>
</evidence>
<feature type="transmembrane region" description="Helical" evidence="6">
    <location>
        <begin position="289"/>
        <end position="319"/>
    </location>
</feature>
<comment type="caution">
    <text evidence="7">The sequence shown here is derived from an EMBL/GenBank/DDBJ whole genome shotgun (WGS) entry which is preliminary data.</text>
</comment>
<evidence type="ECO:0000256" key="6">
    <source>
        <dbReference type="SAM" id="Phobius"/>
    </source>
</evidence>
<keyword evidence="8" id="KW-1185">Reference proteome</keyword>
<dbReference type="PANTHER" id="PTHR42770">
    <property type="entry name" value="AMINO ACID TRANSPORTER-RELATED"/>
    <property type="match status" value="1"/>
</dbReference>
<feature type="transmembrane region" description="Helical" evidence="6">
    <location>
        <begin position="425"/>
        <end position="445"/>
    </location>
</feature>
<evidence type="ECO:0000256" key="5">
    <source>
        <dbReference type="ARBA" id="ARBA00023136"/>
    </source>
</evidence>
<feature type="transmembrane region" description="Helical" evidence="6">
    <location>
        <begin position="367"/>
        <end position="386"/>
    </location>
</feature>
<reference evidence="7" key="1">
    <citation type="submission" date="2020-10" db="EMBL/GenBank/DDBJ databases">
        <title>Diversity and distribution of actinomycetes associated with coral in the coast of Hainan.</title>
        <authorList>
            <person name="Li F."/>
        </authorList>
    </citation>
    <scope>NUCLEOTIDE SEQUENCE</scope>
    <source>
        <strain evidence="7">HNM0983</strain>
    </source>
</reference>
<dbReference type="GO" id="GO:0022857">
    <property type="term" value="F:transmembrane transporter activity"/>
    <property type="evidence" value="ECO:0007669"/>
    <property type="project" value="InterPro"/>
</dbReference>
<accession>A0A929B6C7</accession>
<dbReference type="RefSeq" id="WP_193927448.1">
    <property type="nucleotide sequence ID" value="NZ_JADEYC010000009.1"/>
</dbReference>
<protein>
    <submittedName>
        <fullName evidence="7">Amino acid permease</fullName>
    </submittedName>
</protein>
<dbReference type="InterPro" id="IPR050367">
    <property type="entry name" value="APC_superfamily"/>
</dbReference>
<dbReference type="Pfam" id="PF13520">
    <property type="entry name" value="AA_permease_2"/>
    <property type="match status" value="1"/>
</dbReference>
<keyword evidence="2" id="KW-1003">Cell membrane</keyword>
<feature type="transmembrane region" description="Helical" evidence="6">
    <location>
        <begin position="398"/>
        <end position="419"/>
    </location>
</feature>
<dbReference type="Gene3D" id="1.20.1740.10">
    <property type="entry name" value="Amino acid/polyamine transporter I"/>
    <property type="match status" value="1"/>
</dbReference>
<evidence type="ECO:0000256" key="1">
    <source>
        <dbReference type="ARBA" id="ARBA00004651"/>
    </source>
</evidence>
<keyword evidence="4 6" id="KW-1133">Transmembrane helix</keyword>
<dbReference type="EMBL" id="JADEYC010000009">
    <property type="protein sequence ID" value="MBE9373999.1"/>
    <property type="molecule type" value="Genomic_DNA"/>
</dbReference>
<evidence type="ECO:0000256" key="4">
    <source>
        <dbReference type="ARBA" id="ARBA00022989"/>
    </source>
</evidence>